<organism evidence="1 2">
    <name type="scientific">Actinoallomurus liliacearum</name>
    <dbReference type="NCBI Taxonomy" id="1080073"/>
    <lineage>
        <taxon>Bacteria</taxon>
        <taxon>Bacillati</taxon>
        <taxon>Actinomycetota</taxon>
        <taxon>Actinomycetes</taxon>
        <taxon>Streptosporangiales</taxon>
        <taxon>Thermomonosporaceae</taxon>
        <taxon>Actinoallomurus</taxon>
    </lineage>
</organism>
<dbReference type="EMBL" id="BAABHJ010000005">
    <property type="protein sequence ID" value="GAA4605219.1"/>
    <property type="molecule type" value="Genomic_DNA"/>
</dbReference>
<evidence type="ECO:0000313" key="2">
    <source>
        <dbReference type="Proteomes" id="UP001500212"/>
    </source>
</evidence>
<keyword evidence="2" id="KW-1185">Reference proteome</keyword>
<sequence length="47" mass="4894">MPEPEENIQGLAETESEEIEVVAHGRPTDGPDGCCILDLGNDGPDGS</sequence>
<gene>
    <name evidence="1" type="ORF">GCM10023195_18070</name>
</gene>
<dbReference type="Proteomes" id="UP001500212">
    <property type="component" value="Unassembled WGS sequence"/>
</dbReference>
<dbReference type="RefSeq" id="WP_345351300.1">
    <property type="nucleotide sequence ID" value="NZ_BAABHJ010000005.1"/>
</dbReference>
<protein>
    <recommendedName>
        <fullName evidence="3">FxLD family lantipeptide</fullName>
    </recommendedName>
</protein>
<proteinExistence type="predicted"/>
<reference evidence="2" key="1">
    <citation type="journal article" date="2019" name="Int. J. Syst. Evol. Microbiol.">
        <title>The Global Catalogue of Microorganisms (GCM) 10K type strain sequencing project: providing services to taxonomists for standard genome sequencing and annotation.</title>
        <authorList>
            <consortium name="The Broad Institute Genomics Platform"/>
            <consortium name="The Broad Institute Genome Sequencing Center for Infectious Disease"/>
            <person name="Wu L."/>
            <person name="Ma J."/>
        </authorList>
    </citation>
    <scope>NUCLEOTIDE SEQUENCE [LARGE SCALE GENOMIC DNA]</scope>
    <source>
        <strain evidence="2">JCM 17938</strain>
    </source>
</reference>
<accession>A0ABP8TIJ0</accession>
<name>A0ABP8TIJ0_9ACTN</name>
<comment type="caution">
    <text evidence="1">The sequence shown here is derived from an EMBL/GenBank/DDBJ whole genome shotgun (WGS) entry which is preliminary data.</text>
</comment>
<evidence type="ECO:0008006" key="3">
    <source>
        <dbReference type="Google" id="ProtNLM"/>
    </source>
</evidence>
<evidence type="ECO:0000313" key="1">
    <source>
        <dbReference type="EMBL" id="GAA4605219.1"/>
    </source>
</evidence>